<dbReference type="InterPro" id="IPR021424">
    <property type="entry name" value="PorA"/>
</dbReference>
<dbReference type="EMBL" id="JAVHUY010000004">
    <property type="protein sequence ID" value="MDQ7904056.1"/>
    <property type="molecule type" value="Genomic_DNA"/>
</dbReference>
<evidence type="ECO:0000313" key="2">
    <source>
        <dbReference type="EMBL" id="MDQ7904056.1"/>
    </source>
</evidence>
<name>A0ABU0ZCG7_9ACTN</name>
<dbReference type="RefSeq" id="WP_308711330.1">
    <property type="nucleotide sequence ID" value="NZ_JAVHUY010000004.1"/>
</dbReference>
<sequence>MRSRVTHAVLVGLGVLALVFAAGLAFFIGPRVEQLPYDLERTQSVAEAPNATFMQITDGNVAVNQGTLRSTITVQPDTAQTADLQGDLDGEAVVWLVGQEVVRTDNDELVSAYSTSLALDRRTAAAQPWNGQWLDTGGDRQGVNYTGQTYKFPFGTEKTTYQIFDRDILAAQPAVFVKTEEIEGLETYQFTQEIRGGRQEVPADRLQVILGALIPGATSGQIVYNNTRTVWVEPTTGQYIKVQETQEKNLVADSGQSVKILDAVFTYTDDTIASSADRASANRQLLQLVNLWGPIGLAVVGLILIALALAFGLRRGGRHAVPAAVAPADAGDKGPVKTTS</sequence>
<protein>
    <submittedName>
        <fullName evidence="2">DUF3068 domain-containing protein</fullName>
    </submittedName>
</protein>
<comment type="caution">
    <text evidence="2">The sequence shown here is derived from an EMBL/GenBank/DDBJ whole genome shotgun (WGS) entry which is preliminary data.</text>
</comment>
<organism evidence="2 3">
    <name type="scientific">Phytohabitans maris</name>
    <dbReference type="NCBI Taxonomy" id="3071409"/>
    <lineage>
        <taxon>Bacteria</taxon>
        <taxon>Bacillati</taxon>
        <taxon>Actinomycetota</taxon>
        <taxon>Actinomycetes</taxon>
        <taxon>Micromonosporales</taxon>
        <taxon>Micromonosporaceae</taxon>
    </lineage>
</organism>
<keyword evidence="3" id="KW-1185">Reference proteome</keyword>
<gene>
    <name evidence="2" type="ORF">RB614_05905</name>
</gene>
<accession>A0ABU0ZCG7</accession>
<keyword evidence="1" id="KW-0812">Transmembrane</keyword>
<proteinExistence type="predicted"/>
<evidence type="ECO:0000256" key="1">
    <source>
        <dbReference type="SAM" id="Phobius"/>
    </source>
</evidence>
<feature type="transmembrane region" description="Helical" evidence="1">
    <location>
        <begin position="291"/>
        <end position="313"/>
    </location>
</feature>
<reference evidence="2 3" key="1">
    <citation type="submission" date="2023-08" db="EMBL/GenBank/DDBJ databases">
        <title>Phytohabitans sansha sp. nov., isolated from marine sediment.</title>
        <authorList>
            <person name="Zhao Y."/>
            <person name="Yi K."/>
        </authorList>
    </citation>
    <scope>NUCLEOTIDE SEQUENCE [LARGE SCALE GENOMIC DNA]</scope>
    <source>
        <strain evidence="2 3">ZYX-F-186</strain>
    </source>
</reference>
<evidence type="ECO:0000313" key="3">
    <source>
        <dbReference type="Proteomes" id="UP001230908"/>
    </source>
</evidence>
<keyword evidence="1" id="KW-0472">Membrane</keyword>
<keyword evidence="1" id="KW-1133">Transmembrane helix</keyword>
<dbReference type="Proteomes" id="UP001230908">
    <property type="component" value="Unassembled WGS sequence"/>
</dbReference>
<dbReference type="Pfam" id="PF11271">
    <property type="entry name" value="PorA"/>
    <property type="match status" value="1"/>
</dbReference>